<feature type="compositionally biased region" description="Polar residues" evidence="1">
    <location>
        <begin position="54"/>
        <end position="74"/>
    </location>
</feature>
<name>A0AAQ3U2W4_PASNO</name>
<reference evidence="2 3" key="1">
    <citation type="submission" date="2024-02" db="EMBL/GenBank/DDBJ databases">
        <title>High-quality chromosome-scale genome assembly of Pensacola bahiagrass (Paspalum notatum Flugge var. saurae).</title>
        <authorList>
            <person name="Vega J.M."/>
            <person name="Podio M."/>
            <person name="Orjuela J."/>
            <person name="Siena L.A."/>
            <person name="Pessino S.C."/>
            <person name="Combes M.C."/>
            <person name="Mariac C."/>
            <person name="Albertini E."/>
            <person name="Pupilli F."/>
            <person name="Ortiz J.P.A."/>
            <person name="Leblanc O."/>
        </authorList>
    </citation>
    <scope>NUCLEOTIDE SEQUENCE [LARGE SCALE GENOMIC DNA]</scope>
    <source>
        <strain evidence="2">R1</strain>
        <tissue evidence="2">Leaf</tissue>
    </source>
</reference>
<organism evidence="2 3">
    <name type="scientific">Paspalum notatum var. saurae</name>
    <dbReference type="NCBI Taxonomy" id="547442"/>
    <lineage>
        <taxon>Eukaryota</taxon>
        <taxon>Viridiplantae</taxon>
        <taxon>Streptophyta</taxon>
        <taxon>Embryophyta</taxon>
        <taxon>Tracheophyta</taxon>
        <taxon>Spermatophyta</taxon>
        <taxon>Magnoliopsida</taxon>
        <taxon>Liliopsida</taxon>
        <taxon>Poales</taxon>
        <taxon>Poaceae</taxon>
        <taxon>PACMAD clade</taxon>
        <taxon>Panicoideae</taxon>
        <taxon>Andropogonodae</taxon>
        <taxon>Paspaleae</taxon>
        <taxon>Paspalinae</taxon>
        <taxon>Paspalum</taxon>
    </lineage>
</organism>
<feature type="compositionally biased region" description="Low complexity" evidence="1">
    <location>
        <begin position="33"/>
        <end position="49"/>
    </location>
</feature>
<proteinExistence type="predicted"/>
<evidence type="ECO:0000256" key="1">
    <source>
        <dbReference type="SAM" id="MobiDB-lite"/>
    </source>
</evidence>
<dbReference type="Proteomes" id="UP001341281">
    <property type="component" value="Chromosome 07"/>
</dbReference>
<evidence type="ECO:0000313" key="3">
    <source>
        <dbReference type="Proteomes" id="UP001341281"/>
    </source>
</evidence>
<keyword evidence="3" id="KW-1185">Reference proteome</keyword>
<sequence>MTGGAKDPRHCTSSSPARPRGGRARAMADPAIRPSRAPPSLVSAPLSLPEEGTPRSSLAHSHSLTARSPSSPLSCAQRHGHHGQSSA</sequence>
<gene>
    <name evidence="2" type="ORF">U9M48_031364</name>
</gene>
<protein>
    <submittedName>
        <fullName evidence="2">Uncharacterized protein</fullName>
    </submittedName>
</protein>
<feature type="compositionally biased region" description="Basic residues" evidence="1">
    <location>
        <begin position="78"/>
        <end position="87"/>
    </location>
</feature>
<feature type="region of interest" description="Disordered" evidence="1">
    <location>
        <begin position="1"/>
        <end position="87"/>
    </location>
</feature>
<accession>A0AAQ3U2W4</accession>
<feature type="compositionally biased region" description="Basic and acidic residues" evidence="1">
    <location>
        <begin position="1"/>
        <end position="10"/>
    </location>
</feature>
<dbReference type="EMBL" id="CP144751">
    <property type="protein sequence ID" value="WVZ84318.1"/>
    <property type="molecule type" value="Genomic_DNA"/>
</dbReference>
<dbReference type="AlphaFoldDB" id="A0AAQ3U2W4"/>
<evidence type="ECO:0000313" key="2">
    <source>
        <dbReference type="EMBL" id="WVZ84318.1"/>
    </source>
</evidence>